<dbReference type="Gene3D" id="3.20.20.100">
    <property type="entry name" value="NADP-dependent oxidoreductase domain"/>
    <property type="match status" value="1"/>
</dbReference>
<dbReference type="PANTHER" id="PTHR43625">
    <property type="entry name" value="AFLATOXIN B1 ALDEHYDE REDUCTASE"/>
    <property type="match status" value="1"/>
</dbReference>
<dbReference type="AlphaFoldDB" id="A0A0W0D1N7"/>
<gene>
    <name evidence="3" type="ORF">AO440_002425</name>
</gene>
<evidence type="ECO:0000256" key="1">
    <source>
        <dbReference type="ARBA" id="ARBA00023002"/>
    </source>
</evidence>
<name>A0A0W0D1N7_CANGB</name>
<proteinExistence type="predicted"/>
<reference evidence="3 4" key="1">
    <citation type="submission" date="2015-10" db="EMBL/GenBank/DDBJ databases">
        <title>Draft genomes sequences of Candida glabrata isolates 1A, 1B, 2A, 2B, 3A and 3B.</title>
        <authorList>
            <person name="Haavelsrud O.E."/>
            <person name="Gaustad P."/>
        </authorList>
    </citation>
    <scope>NUCLEOTIDE SEQUENCE [LARGE SCALE GENOMIC DNA]</scope>
    <source>
        <strain evidence="3">910700640</strain>
    </source>
</reference>
<dbReference type="EMBL" id="LLZZ01000112">
    <property type="protein sequence ID" value="KTB05712.1"/>
    <property type="molecule type" value="Genomic_DNA"/>
</dbReference>
<dbReference type="PANTHER" id="PTHR43625:SF78">
    <property type="entry name" value="PYRIDOXAL REDUCTASE-RELATED"/>
    <property type="match status" value="1"/>
</dbReference>
<dbReference type="Proteomes" id="UP000054886">
    <property type="component" value="Unassembled WGS sequence"/>
</dbReference>
<dbReference type="VEuPathDB" id="FungiDB:CAGL0I02046g"/>
<dbReference type="VEuPathDB" id="FungiDB:B1J91_I02046g"/>
<dbReference type="InterPro" id="IPR023210">
    <property type="entry name" value="NADP_OxRdtase_dom"/>
</dbReference>
<dbReference type="InterPro" id="IPR050791">
    <property type="entry name" value="Aldo-Keto_reductase"/>
</dbReference>
<dbReference type="SUPFAM" id="SSF51430">
    <property type="entry name" value="NAD(P)-linked oxidoreductase"/>
    <property type="match status" value="1"/>
</dbReference>
<dbReference type="VEuPathDB" id="FungiDB:GWK60_L01837"/>
<dbReference type="Pfam" id="PF00248">
    <property type="entry name" value="Aldo_ket_red"/>
    <property type="match status" value="1"/>
</dbReference>
<evidence type="ECO:0000313" key="4">
    <source>
        <dbReference type="Proteomes" id="UP000054886"/>
    </source>
</evidence>
<sequence length="349" mass="39228">MTTKDKIATIRKEIEKIGTGYGMMTLTNLAVPTERTQAFGAINKVIEIARAQGHKAFFNVGEFYGPNYANLHLVRDFFKEYPNLREYVLISCKGAIDNKKLTPKGKYEEVVASMETCIKEIGVFIDIFEPARLDFNLCKEHDVYPKETLQAVADFVDAGKFGAISLSEVNGEQINAISKDFGDYLVCVEIELSMFRDTILKNGTAKACSDNALPIICYSPLGRGILTGQITKNSDIPDGDFRKKLKYFSDEALAHNQEIVNFIKSEIVEKRPDEKRVTLAQVALAWVRKWSYSSEYPKSKFIPIPSGSSATRVSENFEESKTQLSDTEFEKINEYVNSFSPIGGSYEFI</sequence>
<dbReference type="InterPro" id="IPR036812">
    <property type="entry name" value="NAD(P)_OxRdtase_dom_sf"/>
</dbReference>
<keyword evidence="1" id="KW-0560">Oxidoreductase</keyword>
<dbReference type="GO" id="GO:0005737">
    <property type="term" value="C:cytoplasm"/>
    <property type="evidence" value="ECO:0007669"/>
    <property type="project" value="TreeGrafter"/>
</dbReference>
<evidence type="ECO:0000313" key="3">
    <source>
        <dbReference type="EMBL" id="KTB05712.1"/>
    </source>
</evidence>
<dbReference type="CDD" id="cd19077">
    <property type="entry name" value="AKR_AKR8A1-2"/>
    <property type="match status" value="1"/>
</dbReference>
<accession>A0A0W0D1N7</accession>
<comment type="caution">
    <text evidence="3">The sequence shown here is derived from an EMBL/GenBank/DDBJ whole genome shotgun (WGS) entry which is preliminary data.</text>
</comment>
<protein>
    <submittedName>
        <fullName evidence="3">Putative pyridoxal reductase</fullName>
    </submittedName>
</protein>
<dbReference type="PhylomeDB" id="A0A0W0D1N7"/>
<organism evidence="3 4">
    <name type="scientific">Candida glabrata</name>
    <name type="common">Yeast</name>
    <name type="synonym">Torulopsis glabrata</name>
    <dbReference type="NCBI Taxonomy" id="5478"/>
    <lineage>
        <taxon>Eukaryota</taxon>
        <taxon>Fungi</taxon>
        <taxon>Dikarya</taxon>
        <taxon>Ascomycota</taxon>
        <taxon>Saccharomycotina</taxon>
        <taxon>Saccharomycetes</taxon>
        <taxon>Saccharomycetales</taxon>
        <taxon>Saccharomycetaceae</taxon>
        <taxon>Nakaseomyces</taxon>
    </lineage>
</organism>
<dbReference type="OMA" id="IDLYQPC"/>
<dbReference type="GO" id="GO:0016491">
    <property type="term" value="F:oxidoreductase activity"/>
    <property type="evidence" value="ECO:0007669"/>
    <property type="project" value="UniProtKB-KW"/>
</dbReference>
<feature type="domain" description="NADP-dependent oxidoreductase" evidence="2">
    <location>
        <begin position="20"/>
        <end position="335"/>
    </location>
</feature>
<evidence type="ECO:0000259" key="2">
    <source>
        <dbReference type="Pfam" id="PF00248"/>
    </source>
</evidence>
<dbReference type="VEuPathDB" id="FungiDB:GVI51_I01837"/>